<dbReference type="GO" id="GO:0016758">
    <property type="term" value="F:hexosyltransferase activity"/>
    <property type="evidence" value="ECO:0007669"/>
    <property type="project" value="UniProtKB-ARBA"/>
</dbReference>
<dbReference type="Gene3D" id="3.90.550.10">
    <property type="entry name" value="Spore Coat Polysaccharide Biosynthesis Protein SpsA, Chain A"/>
    <property type="match status" value="1"/>
</dbReference>
<dbReference type="InterPro" id="IPR029044">
    <property type="entry name" value="Nucleotide-diphossugar_trans"/>
</dbReference>
<dbReference type="PANTHER" id="PTHR22916">
    <property type="entry name" value="GLYCOSYLTRANSFERASE"/>
    <property type="match status" value="1"/>
</dbReference>
<protein>
    <submittedName>
        <fullName evidence="2">Glycosyltransferase</fullName>
    </submittedName>
</protein>
<dbReference type="AlphaFoldDB" id="A0A6N7V056"/>
<dbReference type="Pfam" id="PF00535">
    <property type="entry name" value="Glycos_transf_2"/>
    <property type="match status" value="1"/>
</dbReference>
<feature type="domain" description="Glycosyltransferase 2-like" evidence="1">
    <location>
        <begin position="25"/>
        <end position="196"/>
    </location>
</feature>
<sequence length="371" mass="43556">MEEKRGWTNVAESRKEREMGREQISIVIPVYGAEKYLKELLDKLLRQEDPEVEILCIDDGSVDKSQEICRAYAQAHPCIRYYRKENRGVSHTRNFGIQKARGTWICFVDSDDYLEKGAIARLRPYLGQETDALYFNYHRGEKDRELTGRVGDFEAKEILRATLDQTAGQSEVRECFTLQSASLAISCAKLYRLDVIRKNGIQFPEQLRIGEDVCFNLQYLGRSRKVRTLDEALYYYRKTPGSTTQTYSGQHFLEEEKLIRQMAGYREEAAEFTKELRIYLLGVLLHINTNLGKLPARRHRIREYRKLLEDADTRWILEKTEKKEALSPGKYQDLYYHLAVRLLQKNRIHLAVCLGDLYRNLQKFFRNRDGK</sequence>
<comment type="caution">
    <text evidence="2">The sequence shown here is derived from an EMBL/GenBank/DDBJ whole genome shotgun (WGS) entry which is preliminary data.</text>
</comment>
<evidence type="ECO:0000313" key="2">
    <source>
        <dbReference type="EMBL" id="MSR93975.1"/>
    </source>
</evidence>
<gene>
    <name evidence="2" type="ORF">FYJ34_06830</name>
</gene>
<organism evidence="2 3">
    <name type="scientific">Suipraeoptans intestinalis</name>
    <dbReference type="NCBI Taxonomy" id="2606628"/>
    <lineage>
        <taxon>Bacteria</taxon>
        <taxon>Bacillati</taxon>
        <taxon>Bacillota</taxon>
        <taxon>Clostridia</taxon>
        <taxon>Lachnospirales</taxon>
        <taxon>Lachnospiraceae</taxon>
        <taxon>Suipraeoptans</taxon>
    </lineage>
</organism>
<name>A0A6N7V056_9FIRM</name>
<dbReference type="PANTHER" id="PTHR22916:SF3">
    <property type="entry name" value="UDP-GLCNAC:BETAGAL BETA-1,3-N-ACETYLGLUCOSAMINYLTRANSFERASE-LIKE PROTEIN 1"/>
    <property type="match status" value="1"/>
</dbReference>
<reference evidence="2 3" key="1">
    <citation type="submission" date="2019-08" db="EMBL/GenBank/DDBJ databases">
        <title>In-depth cultivation of the pig gut microbiome towards novel bacterial diversity and tailored functional studies.</title>
        <authorList>
            <person name="Wylensek D."/>
            <person name="Hitch T.C.A."/>
            <person name="Clavel T."/>
        </authorList>
    </citation>
    <scope>NUCLEOTIDE SEQUENCE [LARGE SCALE GENOMIC DNA]</scope>
    <source>
        <strain evidence="2 3">68-1-5</strain>
    </source>
</reference>
<keyword evidence="2" id="KW-0808">Transferase</keyword>
<evidence type="ECO:0000313" key="3">
    <source>
        <dbReference type="Proteomes" id="UP000434409"/>
    </source>
</evidence>
<evidence type="ECO:0000259" key="1">
    <source>
        <dbReference type="Pfam" id="PF00535"/>
    </source>
</evidence>
<dbReference type="InterPro" id="IPR001173">
    <property type="entry name" value="Glyco_trans_2-like"/>
</dbReference>
<keyword evidence="3" id="KW-1185">Reference proteome</keyword>
<dbReference type="EMBL" id="VULY01000018">
    <property type="protein sequence ID" value="MSR93975.1"/>
    <property type="molecule type" value="Genomic_DNA"/>
</dbReference>
<dbReference type="SUPFAM" id="SSF53448">
    <property type="entry name" value="Nucleotide-diphospho-sugar transferases"/>
    <property type="match status" value="1"/>
</dbReference>
<dbReference type="Proteomes" id="UP000434409">
    <property type="component" value="Unassembled WGS sequence"/>
</dbReference>
<proteinExistence type="predicted"/>
<dbReference type="CDD" id="cd00761">
    <property type="entry name" value="Glyco_tranf_GTA_type"/>
    <property type="match status" value="1"/>
</dbReference>
<accession>A0A6N7V056</accession>